<sequence>MRININLSFYDPSNIVSSHPPWFTRSCCTRLFTELSSFPRASAHCSSTIVTLSFRSAVNRLSSSSLDSVISRCTLSAGSPDIMRCTSITLQFAFMRLLLTSCKRQRRLVWDSMN</sequence>
<accession>A0A8A1LBG5</accession>
<evidence type="ECO:0000313" key="1">
    <source>
        <dbReference type="EMBL" id="QSS49372.1"/>
    </source>
</evidence>
<dbReference type="Proteomes" id="UP000663419">
    <property type="component" value="Chromosome 1"/>
</dbReference>
<dbReference type="VEuPathDB" id="FungiDB:I7I53_09699"/>
<reference evidence="1" key="1">
    <citation type="submission" date="2021-01" db="EMBL/GenBank/DDBJ databases">
        <title>Chromosome-level genome assembly of a human fungal pathogen reveals clustering of transcriptionally co-regulated genes.</title>
        <authorList>
            <person name="Voorhies M."/>
            <person name="Cohen S."/>
            <person name="Shea T.P."/>
            <person name="Petrus S."/>
            <person name="Munoz J.F."/>
            <person name="Poplawski S."/>
            <person name="Goldman W.E."/>
            <person name="Michael T."/>
            <person name="Cuomo C.A."/>
            <person name="Sil A."/>
            <person name="Beyhan S."/>
        </authorList>
    </citation>
    <scope>NUCLEOTIDE SEQUENCE</scope>
    <source>
        <strain evidence="1">H88</strain>
    </source>
</reference>
<organism evidence="1 2">
    <name type="scientific">Ajellomyces capsulatus (strain H88)</name>
    <name type="common">Darling's disease fungus</name>
    <name type="synonym">Histoplasma capsulatum</name>
    <dbReference type="NCBI Taxonomy" id="544711"/>
    <lineage>
        <taxon>Eukaryota</taxon>
        <taxon>Fungi</taxon>
        <taxon>Dikarya</taxon>
        <taxon>Ascomycota</taxon>
        <taxon>Pezizomycotina</taxon>
        <taxon>Eurotiomycetes</taxon>
        <taxon>Eurotiomycetidae</taxon>
        <taxon>Onygenales</taxon>
        <taxon>Ajellomycetaceae</taxon>
        <taxon>Histoplasma</taxon>
    </lineage>
</organism>
<dbReference type="EMBL" id="CP069102">
    <property type="protein sequence ID" value="QSS49372.1"/>
    <property type="molecule type" value="Genomic_DNA"/>
</dbReference>
<protein>
    <submittedName>
        <fullName evidence="1">Uncharacterized protein</fullName>
    </submittedName>
</protein>
<proteinExistence type="predicted"/>
<dbReference type="AlphaFoldDB" id="A0A8A1LBG5"/>
<name>A0A8A1LBG5_AJEC8</name>
<gene>
    <name evidence="1" type="ORF">I7I53_09699</name>
</gene>
<evidence type="ECO:0000313" key="2">
    <source>
        <dbReference type="Proteomes" id="UP000663419"/>
    </source>
</evidence>